<dbReference type="GO" id="GO:0005634">
    <property type="term" value="C:nucleus"/>
    <property type="evidence" value="ECO:0007669"/>
    <property type="project" value="TreeGrafter"/>
</dbReference>
<reference evidence="2" key="2">
    <citation type="submission" date="2021-09" db="EMBL/GenBank/DDBJ databases">
        <authorList>
            <person name="Jia N."/>
            <person name="Wang J."/>
            <person name="Shi W."/>
            <person name="Du L."/>
            <person name="Sun Y."/>
            <person name="Zhan W."/>
            <person name="Jiang J."/>
            <person name="Wang Q."/>
            <person name="Zhang B."/>
            <person name="Ji P."/>
            <person name="Sakyi L.B."/>
            <person name="Cui X."/>
            <person name="Yuan T."/>
            <person name="Jiang B."/>
            <person name="Yang W."/>
            <person name="Lam T.T.-Y."/>
            <person name="Chang Q."/>
            <person name="Ding S."/>
            <person name="Wang X."/>
            <person name="Zhu J."/>
            <person name="Ruan X."/>
            <person name="Zhao L."/>
            <person name="Wei J."/>
            <person name="Que T."/>
            <person name="Du C."/>
            <person name="Cheng J."/>
            <person name="Dai P."/>
            <person name="Han X."/>
            <person name="Huang E."/>
            <person name="Gao Y."/>
            <person name="Liu J."/>
            <person name="Shao H."/>
            <person name="Ye R."/>
            <person name="Li L."/>
            <person name="Wei W."/>
            <person name="Wang X."/>
            <person name="Wang C."/>
            <person name="Huo Q."/>
            <person name="Li W."/>
            <person name="Guo W."/>
            <person name="Chen H."/>
            <person name="Chen S."/>
            <person name="Zhou L."/>
            <person name="Zhou L."/>
            <person name="Ni X."/>
            <person name="Tian J."/>
            <person name="Zhou Y."/>
            <person name="Sheng Y."/>
            <person name="Liu T."/>
            <person name="Pan Y."/>
            <person name="Xia L."/>
            <person name="Li J."/>
            <person name="Zhao F."/>
            <person name="Cao W."/>
        </authorList>
    </citation>
    <scope>NUCLEOTIDE SEQUENCE</scope>
    <source>
        <strain evidence="2">Rsan-2018</strain>
        <tissue evidence="2">Larvae</tissue>
    </source>
</reference>
<dbReference type="EMBL" id="JABSTV010001251">
    <property type="protein sequence ID" value="KAH7951733.1"/>
    <property type="molecule type" value="Genomic_DNA"/>
</dbReference>
<organism evidence="2 3">
    <name type="scientific">Rhipicephalus sanguineus</name>
    <name type="common">Brown dog tick</name>
    <name type="synonym">Ixodes sanguineus</name>
    <dbReference type="NCBI Taxonomy" id="34632"/>
    <lineage>
        <taxon>Eukaryota</taxon>
        <taxon>Metazoa</taxon>
        <taxon>Ecdysozoa</taxon>
        <taxon>Arthropoda</taxon>
        <taxon>Chelicerata</taxon>
        <taxon>Arachnida</taxon>
        <taxon>Acari</taxon>
        <taxon>Parasitiformes</taxon>
        <taxon>Ixodida</taxon>
        <taxon>Ixodoidea</taxon>
        <taxon>Ixodidae</taxon>
        <taxon>Rhipicephalinae</taxon>
        <taxon>Rhipicephalus</taxon>
        <taxon>Rhipicephalus</taxon>
    </lineage>
</organism>
<feature type="domain" description="ZPR1 jelly-roll" evidence="1">
    <location>
        <begin position="23"/>
        <end position="85"/>
    </location>
</feature>
<sequence length="94" mass="10263">MLKTGVLKWNHIVQGDSATGSGRLRMGAVVDKLAQAAAGKLPVTLVLDDPCGNSYVQNLCAPEPDPALKVTRYERTFEQNELLGLNDMRTENYS</sequence>
<proteinExistence type="predicted"/>
<dbReference type="Proteomes" id="UP000821837">
    <property type="component" value="Chromosome 5"/>
</dbReference>
<dbReference type="VEuPathDB" id="VectorBase:RSAN_041434"/>
<reference evidence="2" key="1">
    <citation type="journal article" date="2020" name="Cell">
        <title>Large-Scale Comparative Analyses of Tick Genomes Elucidate Their Genetic Diversity and Vector Capacities.</title>
        <authorList>
            <consortium name="Tick Genome and Microbiome Consortium (TIGMIC)"/>
            <person name="Jia N."/>
            <person name="Wang J."/>
            <person name="Shi W."/>
            <person name="Du L."/>
            <person name="Sun Y."/>
            <person name="Zhan W."/>
            <person name="Jiang J.F."/>
            <person name="Wang Q."/>
            <person name="Zhang B."/>
            <person name="Ji P."/>
            <person name="Bell-Sakyi L."/>
            <person name="Cui X.M."/>
            <person name="Yuan T.T."/>
            <person name="Jiang B.G."/>
            <person name="Yang W.F."/>
            <person name="Lam T.T."/>
            <person name="Chang Q.C."/>
            <person name="Ding S.J."/>
            <person name="Wang X.J."/>
            <person name="Zhu J.G."/>
            <person name="Ruan X.D."/>
            <person name="Zhao L."/>
            <person name="Wei J.T."/>
            <person name="Ye R.Z."/>
            <person name="Que T.C."/>
            <person name="Du C.H."/>
            <person name="Zhou Y.H."/>
            <person name="Cheng J.X."/>
            <person name="Dai P.F."/>
            <person name="Guo W.B."/>
            <person name="Han X.H."/>
            <person name="Huang E.J."/>
            <person name="Li L.F."/>
            <person name="Wei W."/>
            <person name="Gao Y.C."/>
            <person name="Liu J.Z."/>
            <person name="Shao H.Z."/>
            <person name="Wang X."/>
            <person name="Wang C.C."/>
            <person name="Yang T.C."/>
            <person name="Huo Q.B."/>
            <person name="Li W."/>
            <person name="Chen H.Y."/>
            <person name="Chen S.E."/>
            <person name="Zhou L.G."/>
            <person name="Ni X.B."/>
            <person name="Tian J.H."/>
            <person name="Sheng Y."/>
            <person name="Liu T."/>
            <person name="Pan Y.S."/>
            <person name="Xia L.Y."/>
            <person name="Li J."/>
            <person name="Zhao F."/>
            <person name="Cao W.C."/>
        </authorList>
    </citation>
    <scope>NUCLEOTIDE SEQUENCE</scope>
    <source>
        <strain evidence="2">Rsan-2018</strain>
    </source>
</reference>
<evidence type="ECO:0000259" key="1">
    <source>
        <dbReference type="Pfam" id="PF22794"/>
    </source>
</evidence>
<comment type="caution">
    <text evidence="2">The sequence shown here is derived from an EMBL/GenBank/DDBJ whole genome shotgun (WGS) entry which is preliminary data.</text>
</comment>
<evidence type="ECO:0000313" key="2">
    <source>
        <dbReference type="EMBL" id="KAH7951733.1"/>
    </source>
</evidence>
<protein>
    <recommendedName>
        <fullName evidence="1">ZPR1 jelly-roll domain-containing protein</fullName>
    </recommendedName>
</protein>
<accession>A0A9D4PRU7</accession>
<dbReference type="AlphaFoldDB" id="A0A9D4PRU7"/>
<name>A0A9D4PRU7_RHISA</name>
<dbReference type="InterPro" id="IPR056180">
    <property type="entry name" value="ZPR1_jr_dom"/>
</dbReference>
<gene>
    <name evidence="2" type="ORF">HPB52_011921</name>
</gene>
<dbReference type="InterPro" id="IPR042451">
    <property type="entry name" value="ZPR1_A/B_dom"/>
</dbReference>
<dbReference type="InterPro" id="IPR040141">
    <property type="entry name" value="ZPR1"/>
</dbReference>
<evidence type="ECO:0000313" key="3">
    <source>
        <dbReference type="Proteomes" id="UP000821837"/>
    </source>
</evidence>
<dbReference type="Pfam" id="PF22794">
    <property type="entry name" value="jr-ZPR1"/>
    <property type="match status" value="1"/>
</dbReference>
<keyword evidence="3" id="KW-1185">Reference proteome</keyword>
<dbReference type="PANTHER" id="PTHR10876">
    <property type="entry name" value="ZINC FINGER PROTEIN ZPR1"/>
    <property type="match status" value="1"/>
</dbReference>
<dbReference type="PANTHER" id="PTHR10876:SF0">
    <property type="entry name" value="ZINC FINGER PROTEIN ZPR1"/>
    <property type="match status" value="1"/>
</dbReference>
<dbReference type="Gene3D" id="2.60.120.1040">
    <property type="entry name" value="ZPR1, A/B domain"/>
    <property type="match status" value="1"/>
</dbReference>